<organism evidence="1 2">
    <name type="scientific">Pterulicium gracile</name>
    <dbReference type="NCBI Taxonomy" id="1884261"/>
    <lineage>
        <taxon>Eukaryota</taxon>
        <taxon>Fungi</taxon>
        <taxon>Dikarya</taxon>
        <taxon>Basidiomycota</taxon>
        <taxon>Agaricomycotina</taxon>
        <taxon>Agaricomycetes</taxon>
        <taxon>Agaricomycetidae</taxon>
        <taxon>Agaricales</taxon>
        <taxon>Pleurotineae</taxon>
        <taxon>Pterulaceae</taxon>
        <taxon>Pterulicium</taxon>
    </lineage>
</organism>
<dbReference type="AlphaFoldDB" id="A0A5C3QL20"/>
<dbReference type="OrthoDB" id="3222020at2759"/>
<gene>
    <name evidence="1" type="ORF">BDV98DRAFT_593564</name>
</gene>
<sequence length="164" mass="17842">MAQILNKHLEFITSAARSKSYLTSNHWSGISQTIANVILDFHDRMKSLLRGWKSQRLDTEIQIVSFAGGLLEGWYRNVEGLENPGTTTFQYNPYQVEIDENEGEADADAGQVADPANDEVADPIATPLSSLEIQNVLLVIQAKLDTIAAAPKSQGSREATGGAP</sequence>
<name>A0A5C3QL20_9AGAR</name>
<reference evidence="1 2" key="1">
    <citation type="journal article" date="2019" name="Nat. Ecol. Evol.">
        <title>Megaphylogeny resolves global patterns of mushroom evolution.</title>
        <authorList>
            <person name="Varga T."/>
            <person name="Krizsan K."/>
            <person name="Foldi C."/>
            <person name="Dima B."/>
            <person name="Sanchez-Garcia M."/>
            <person name="Sanchez-Ramirez S."/>
            <person name="Szollosi G.J."/>
            <person name="Szarkandi J.G."/>
            <person name="Papp V."/>
            <person name="Albert L."/>
            <person name="Andreopoulos W."/>
            <person name="Angelini C."/>
            <person name="Antonin V."/>
            <person name="Barry K.W."/>
            <person name="Bougher N.L."/>
            <person name="Buchanan P."/>
            <person name="Buyck B."/>
            <person name="Bense V."/>
            <person name="Catcheside P."/>
            <person name="Chovatia M."/>
            <person name="Cooper J."/>
            <person name="Damon W."/>
            <person name="Desjardin D."/>
            <person name="Finy P."/>
            <person name="Geml J."/>
            <person name="Haridas S."/>
            <person name="Hughes K."/>
            <person name="Justo A."/>
            <person name="Karasinski D."/>
            <person name="Kautmanova I."/>
            <person name="Kiss B."/>
            <person name="Kocsube S."/>
            <person name="Kotiranta H."/>
            <person name="LaButti K.M."/>
            <person name="Lechner B.E."/>
            <person name="Liimatainen K."/>
            <person name="Lipzen A."/>
            <person name="Lukacs Z."/>
            <person name="Mihaltcheva S."/>
            <person name="Morgado L.N."/>
            <person name="Niskanen T."/>
            <person name="Noordeloos M.E."/>
            <person name="Ohm R.A."/>
            <person name="Ortiz-Santana B."/>
            <person name="Ovrebo C."/>
            <person name="Racz N."/>
            <person name="Riley R."/>
            <person name="Savchenko A."/>
            <person name="Shiryaev A."/>
            <person name="Soop K."/>
            <person name="Spirin V."/>
            <person name="Szebenyi C."/>
            <person name="Tomsovsky M."/>
            <person name="Tulloss R.E."/>
            <person name="Uehling J."/>
            <person name="Grigoriev I.V."/>
            <person name="Vagvolgyi C."/>
            <person name="Papp T."/>
            <person name="Martin F.M."/>
            <person name="Miettinen O."/>
            <person name="Hibbett D.S."/>
            <person name="Nagy L.G."/>
        </authorList>
    </citation>
    <scope>NUCLEOTIDE SEQUENCE [LARGE SCALE GENOMIC DNA]</scope>
    <source>
        <strain evidence="1 2">CBS 309.79</strain>
    </source>
</reference>
<evidence type="ECO:0000313" key="1">
    <source>
        <dbReference type="EMBL" id="TFL01161.1"/>
    </source>
</evidence>
<proteinExistence type="predicted"/>
<dbReference type="EMBL" id="ML178826">
    <property type="protein sequence ID" value="TFL01161.1"/>
    <property type="molecule type" value="Genomic_DNA"/>
</dbReference>
<accession>A0A5C3QL20</accession>
<dbReference type="Proteomes" id="UP000305067">
    <property type="component" value="Unassembled WGS sequence"/>
</dbReference>
<protein>
    <submittedName>
        <fullName evidence="1">Uncharacterized protein</fullName>
    </submittedName>
</protein>
<evidence type="ECO:0000313" key="2">
    <source>
        <dbReference type="Proteomes" id="UP000305067"/>
    </source>
</evidence>
<keyword evidence="2" id="KW-1185">Reference proteome</keyword>